<gene>
    <name evidence="2" type="ORF">CEXT_665371</name>
</gene>
<feature type="region of interest" description="Disordered" evidence="1">
    <location>
        <begin position="88"/>
        <end position="109"/>
    </location>
</feature>
<sequence length="109" mass="12117">MSFSSACSTQATTLLTTGSESWMVRIKEEPMDDYETHQNAPSNKGDLQLAVNSIKTEDNLKKPVNMSLIYPIITLTDDSNEAIESLFSGVSNSRMDNKDSFNDNNKNSF</sequence>
<evidence type="ECO:0000313" key="2">
    <source>
        <dbReference type="EMBL" id="GIY95654.1"/>
    </source>
</evidence>
<dbReference type="AlphaFoldDB" id="A0AAV4XNK6"/>
<accession>A0AAV4XNK6</accession>
<protein>
    <submittedName>
        <fullName evidence="2">Uncharacterized protein</fullName>
    </submittedName>
</protein>
<proteinExistence type="predicted"/>
<reference evidence="2 3" key="1">
    <citation type="submission" date="2021-06" db="EMBL/GenBank/DDBJ databases">
        <title>Caerostris extrusa draft genome.</title>
        <authorList>
            <person name="Kono N."/>
            <person name="Arakawa K."/>
        </authorList>
    </citation>
    <scope>NUCLEOTIDE SEQUENCE [LARGE SCALE GENOMIC DNA]</scope>
</reference>
<organism evidence="2 3">
    <name type="scientific">Caerostris extrusa</name>
    <name type="common">Bark spider</name>
    <name type="synonym">Caerostris bankana</name>
    <dbReference type="NCBI Taxonomy" id="172846"/>
    <lineage>
        <taxon>Eukaryota</taxon>
        <taxon>Metazoa</taxon>
        <taxon>Ecdysozoa</taxon>
        <taxon>Arthropoda</taxon>
        <taxon>Chelicerata</taxon>
        <taxon>Arachnida</taxon>
        <taxon>Araneae</taxon>
        <taxon>Araneomorphae</taxon>
        <taxon>Entelegynae</taxon>
        <taxon>Araneoidea</taxon>
        <taxon>Araneidae</taxon>
        <taxon>Caerostris</taxon>
    </lineage>
</organism>
<dbReference type="EMBL" id="BPLR01017946">
    <property type="protein sequence ID" value="GIY95654.1"/>
    <property type="molecule type" value="Genomic_DNA"/>
</dbReference>
<evidence type="ECO:0000313" key="3">
    <source>
        <dbReference type="Proteomes" id="UP001054945"/>
    </source>
</evidence>
<evidence type="ECO:0000256" key="1">
    <source>
        <dbReference type="SAM" id="MobiDB-lite"/>
    </source>
</evidence>
<keyword evidence="3" id="KW-1185">Reference proteome</keyword>
<dbReference type="Proteomes" id="UP001054945">
    <property type="component" value="Unassembled WGS sequence"/>
</dbReference>
<comment type="caution">
    <text evidence="2">The sequence shown here is derived from an EMBL/GenBank/DDBJ whole genome shotgun (WGS) entry which is preliminary data.</text>
</comment>
<name>A0AAV4XNK6_CAEEX</name>